<dbReference type="EMBL" id="FRDJ01000008">
    <property type="protein sequence ID" value="SHN64674.1"/>
    <property type="molecule type" value="Genomic_DNA"/>
</dbReference>
<evidence type="ECO:0000256" key="3">
    <source>
        <dbReference type="ARBA" id="ARBA00022603"/>
    </source>
</evidence>
<keyword evidence="8" id="KW-1185">Reference proteome</keyword>
<evidence type="ECO:0000256" key="2">
    <source>
        <dbReference type="ARBA" id="ARBA00012534"/>
    </source>
</evidence>
<dbReference type="AlphaFoldDB" id="A0A1M7T1Y7"/>
<gene>
    <name evidence="7" type="ORF">SAMN02745226_01441</name>
</gene>
<name>A0A1M7T1Y7_FERGO</name>
<dbReference type="SMART" id="SM00138">
    <property type="entry name" value="MeTrc"/>
    <property type="match status" value="1"/>
</dbReference>
<dbReference type="PANTHER" id="PTHR24422">
    <property type="entry name" value="CHEMOTAXIS PROTEIN METHYLTRANSFERASE"/>
    <property type="match status" value="1"/>
</dbReference>
<dbReference type="Pfam" id="PF03705">
    <property type="entry name" value="CheR_N"/>
    <property type="match status" value="1"/>
</dbReference>
<dbReference type="SUPFAM" id="SSF47757">
    <property type="entry name" value="Chemotaxis receptor methyltransferase CheR, N-terminal domain"/>
    <property type="match status" value="1"/>
</dbReference>
<keyword evidence="3 7" id="KW-0489">Methyltransferase</keyword>
<dbReference type="GO" id="GO:0032259">
    <property type="term" value="P:methylation"/>
    <property type="evidence" value="ECO:0007669"/>
    <property type="project" value="UniProtKB-KW"/>
</dbReference>
<dbReference type="InterPro" id="IPR022641">
    <property type="entry name" value="CheR_N"/>
</dbReference>
<dbReference type="InterPro" id="IPR036804">
    <property type="entry name" value="CheR_N_sf"/>
</dbReference>
<evidence type="ECO:0000256" key="1">
    <source>
        <dbReference type="ARBA" id="ARBA00001541"/>
    </source>
</evidence>
<evidence type="ECO:0000256" key="5">
    <source>
        <dbReference type="ARBA" id="ARBA00022691"/>
    </source>
</evidence>
<dbReference type="InterPro" id="IPR022642">
    <property type="entry name" value="CheR_C"/>
</dbReference>
<dbReference type="Proteomes" id="UP000184207">
    <property type="component" value="Unassembled WGS sequence"/>
</dbReference>
<organism evidence="7 8">
    <name type="scientific">Fervidobacterium gondwanense DSM 13020</name>
    <dbReference type="NCBI Taxonomy" id="1121883"/>
    <lineage>
        <taxon>Bacteria</taxon>
        <taxon>Thermotogati</taxon>
        <taxon>Thermotogota</taxon>
        <taxon>Thermotogae</taxon>
        <taxon>Thermotogales</taxon>
        <taxon>Fervidobacteriaceae</taxon>
        <taxon>Fervidobacterium</taxon>
    </lineage>
</organism>
<proteinExistence type="predicted"/>
<dbReference type="PROSITE" id="PS50123">
    <property type="entry name" value="CHER"/>
    <property type="match status" value="1"/>
</dbReference>
<dbReference type="InterPro" id="IPR029063">
    <property type="entry name" value="SAM-dependent_MTases_sf"/>
</dbReference>
<dbReference type="CDD" id="cd02440">
    <property type="entry name" value="AdoMet_MTases"/>
    <property type="match status" value="1"/>
</dbReference>
<dbReference type="Pfam" id="PF01739">
    <property type="entry name" value="CheR"/>
    <property type="match status" value="1"/>
</dbReference>
<dbReference type="SUPFAM" id="SSF53335">
    <property type="entry name" value="S-adenosyl-L-methionine-dependent methyltransferases"/>
    <property type="match status" value="1"/>
</dbReference>
<evidence type="ECO:0000256" key="4">
    <source>
        <dbReference type="ARBA" id="ARBA00022679"/>
    </source>
</evidence>
<protein>
    <recommendedName>
        <fullName evidence="2">protein-glutamate O-methyltransferase</fullName>
        <ecNumber evidence="2">2.1.1.80</ecNumber>
    </recommendedName>
</protein>
<evidence type="ECO:0000259" key="6">
    <source>
        <dbReference type="PROSITE" id="PS50123"/>
    </source>
</evidence>
<dbReference type="GO" id="GO:0008983">
    <property type="term" value="F:protein-glutamate O-methyltransferase activity"/>
    <property type="evidence" value="ECO:0007669"/>
    <property type="project" value="UniProtKB-EC"/>
</dbReference>
<dbReference type="InterPro" id="IPR000780">
    <property type="entry name" value="CheR_MeTrfase"/>
</dbReference>
<comment type="catalytic activity">
    <reaction evidence="1">
        <text>L-glutamyl-[protein] + S-adenosyl-L-methionine = [protein]-L-glutamate 5-O-methyl ester + S-adenosyl-L-homocysteine</text>
        <dbReference type="Rhea" id="RHEA:24452"/>
        <dbReference type="Rhea" id="RHEA-COMP:10208"/>
        <dbReference type="Rhea" id="RHEA-COMP:10311"/>
        <dbReference type="ChEBI" id="CHEBI:29973"/>
        <dbReference type="ChEBI" id="CHEBI:57856"/>
        <dbReference type="ChEBI" id="CHEBI:59789"/>
        <dbReference type="ChEBI" id="CHEBI:82795"/>
        <dbReference type="EC" id="2.1.1.80"/>
    </reaction>
</comment>
<dbReference type="Gene3D" id="1.10.155.10">
    <property type="entry name" value="Chemotaxis receptor methyltransferase CheR, N-terminal domain"/>
    <property type="match status" value="1"/>
</dbReference>
<accession>A0A1M7T1Y7</accession>
<dbReference type="InterPro" id="IPR050903">
    <property type="entry name" value="Bact_Chemotaxis_MeTrfase"/>
</dbReference>
<reference evidence="8" key="1">
    <citation type="submission" date="2016-12" db="EMBL/GenBank/DDBJ databases">
        <authorList>
            <person name="Varghese N."/>
            <person name="Submissions S."/>
        </authorList>
    </citation>
    <scope>NUCLEOTIDE SEQUENCE [LARGE SCALE GENOMIC DNA]</scope>
    <source>
        <strain evidence="8">DSM 13020</strain>
    </source>
</reference>
<dbReference type="STRING" id="1121883.SAMN02745226_01441"/>
<sequence>MTLELGYREFKEIRDIVYQKCGIYINDEQLYITNLKLQERLKVLGIDDFREYLKYLKFLDKDKSELNELIQSITINETYFFREFPQLQTFAEYCIPELIENGNRTFKVLSAGCSNGAEPYTLAIILREMLEDDFSYWVDAIDIDDNVLKQAVRGVYQERDVRNVPSKYLEKYFFKDGNSYVLNSEIKRFVKFYKVNLMDTERMLMLGQNYDFIFCRNVLIYFSDISKKDVIQTFYRMLVPGGFLFLSQVESLARISTSFNTRRINNVVVYQKPTGMVMTDEL</sequence>
<evidence type="ECO:0000313" key="7">
    <source>
        <dbReference type="EMBL" id="SHN64674.1"/>
    </source>
</evidence>
<dbReference type="PANTHER" id="PTHR24422:SF10">
    <property type="entry name" value="CHEMOTAXIS PROTEIN METHYLTRANSFERASE 2"/>
    <property type="match status" value="1"/>
</dbReference>
<dbReference type="EC" id="2.1.1.80" evidence="2"/>
<dbReference type="PRINTS" id="PR00996">
    <property type="entry name" value="CHERMTFRASE"/>
</dbReference>
<evidence type="ECO:0000313" key="8">
    <source>
        <dbReference type="Proteomes" id="UP000184207"/>
    </source>
</evidence>
<feature type="domain" description="CheR-type methyltransferase" evidence="6">
    <location>
        <begin position="1"/>
        <end position="275"/>
    </location>
</feature>
<keyword evidence="4 7" id="KW-0808">Transferase</keyword>
<keyword evidence="5" id="KW-0949">S-adenosyl-L-methionine</keyword>
<dbReference type="Gene3D" id="3.40.50.150">
    <property type="entry name" value="Vaccinia Virus protein VP39"/>
    <property type="match status" value="1"/>
</dbReference>